<keyword evidence="7 11" id="KW-0297">G-protein coupled receptor</keyword>
<proteinExistence type="inferred from homology"/>
<feature type="transmembrane region" description="Helical" evidence="12">
    <location>
        <begin position="536"/>
        <end position="559"/>
    </location>
</feature>
<feature type="transmembrane region" description="Helical" evidence="12">
    <location>
        <begin position="274"/>
        <end position="294"/>
    </location>
</feature>
<keyword evidence="10 11" id="KW-0807">Transducer</keyword>
<protein>
    <submittedName>
        <fullName evidence="14">Olfactory receptor 5A2</fullName>
    </submittedName>
</protein>
<name>A0A8J5ZQM3_GALPY</name>
<evidence type="ECO:0000256" key="11">
    <source>
        <dbReference type="RuleBase" id="RU000688"/>
    </source>
</evidence>
<feature type="transmembrane region" description="Helical" evidence="12">
    <location>
        <begin position="571"/>
        <end position="590"/>
    </location>
</feature>
<keyword evidence="15" id="KW-1185">Reference proteome</keyword>
<evidence type="ECO:0000256" key="4">
    <source>
        <dbReference type="ARBA" id="ARBA00022692"/>
    </source>
</evidence>
<dbReference type="AlphaFoldDB" id="A0A8J5ZQM3"/>
<keyword evidence="8 12" id="KW-0472">Membrane</keyword>
<dbReference type="GO" id="GO:0004984">
    <property type="term" value="F:olfactory receptor activity"/>
    <property type="evidence" value="ECO:0007669"/>
    <property type="project" value="InterPro"/>
</dbReference>
<evidence type="ECO:0000313" key="15">
    <source>
        <dbReference type="Proteomes" id="UP000700334"/>
    </source>
</evidence>
<evidence type="ECO:0000256" key="10">
    <source>
        <dbReference type="ARBA" id="ARBA00023224"/>
    </source>
</evidence>
<dbReference type="PROSITE" id="PS00237">
    <property type="entry name" value="G_PROTEIN_RECEP_F1_1"/>
    <property type="match status" value="2"/>
</dbReference>
<evidence type="ECO:0000256" key="6">
    <source>
        <dbReference type="ARBA" id="ARBA00022989"/>
    </source>
</evidence>
<sequence length="616" mass="69031">MAIGRNNSAVTKFILLGFSDQPQMKILFLVLFLGIYLLTLAWNLSLITLIRMDSHLHTPMYFFLGNLSFLDICYVSSTTPKMLSDIITGQKAISFVGCATQYFVFCGMGLTECFLLAAMAYDRYAAICNPLLYTALVSHTLCLKMVAGAYMGGFLSSFIETYSVYHHDFCGPNVINHFFCDLPPVLILSCSDTFISQVLNFIMGVIVGIASVLVILISYVYIVSAVLKISSANGRSKAFSTCASHLTAVTLFYGSGFFMYMRPSSSYSLNWDKVVSIFYSLVIPMLNPIIYSGAKQTMKRGKNQTSVFMFVFLGISDKKELQLSLFPVFLGIYLVTLFWNLGLITLIRMDSHLHTPMYTFLSVLSLIDICYTSSISPRMLSDLFRDEKVISFVACATQWLAASWMGQAECFILAAMAYDRYVAIGNPLQYLTIMAPGLCWKLIAWALWSGMLCSLVQIVPIFNLDFCGPNIIQHFFCDIPEIISLSCSYHIIHQMIPFLLAVFVGVGTLVFIFLSYGFIAASILKISSVKGSTKAFHTCASHLAVVTLFYGTALAVYMQPSSNHFTKQNKFLSVFYAIVIPMLNPFIYSLRNKEIKEALRRVLKRATHYVTKNNIW</sequence>
<accession>A0A8J5ZQM3</accession>
<evidence type="ECO:0000313" key="14">
    <source>
        <dbReference type="EMBL" id="KAG8505710.1"/>
    </source>
</evidence>
<dbReference type="GO" id="GO:0004930">
    <property type="term" value="F:G protein-coupled receptor activity"/>
    <property type="evidence" value="ECO:0007669"/>
    <property type="project" value="UniProtKB-KW"/>
</dbReference>
<evidence type="ECO:0000256" key="2">
    <source>
        <dbReference type="ARBA" id="ARBA00004651"/>
    </source>
</evidence>
<feature type="transmembrane region" description="Helical" evidence="12">
    <location>
        <begin position="353"/>
        <end position="371"/>
    </location>
</feature>
<feature type="transmembrane region" description="Helical" evidence="12">
    <location>
        <begin position="498"/>
        <end position="524"/>
    </location>
</feature>
<dbReference type="CDD" id="cd15417">
    <property type="entry name" value="7tmA_OR5A1-like"/>
    <property type="match status" value="2"/>
</dbReference>
<organism evidence="14 15">
    <name type="scientific">Galemys pyrenaicus</name>
    <name type="common">Iberian desman</name>
    <name type="synonym">Pyrenean desman</name>
    <dbReference type="NCBI Taxonomy" id="202257"/>
    <lineage>
        <taxon>Eukaryota</taxon>
        <taxon>Metazoa</taxon>
        <taxon>Chordata</taxon>
        <taxon>Craniata</taxon>
        <taxon>Vertebrata</taxon>
        <taxon>Euteleostomi</taxon>
        <taxon>Mammalia</taxon>
        <taxon>Eutheria</taxon>
        <taxon>Laurasiatheria</taxon>
        <taxon>Eulipotyphla</taxon>
        <taxon>Talpidae</taxon>
        <taxon>Galemys</taxon>
    </lineage>
</organism>
<dbReference type="InterPro" id="IPR050516">
    <property type="entry name" value="Olfactory_GPCR"/>
</dbReference>
<evidence type="ECO:0000256" key="8">
    <source>
        <dbReference type="ARBA" id="ARBA00023136"/>
    </source>
</evidence>
<dbReference type="Gene3D" id="1.20.1070.10">
    <property type="entry name" value="Rhodopsin 7-helix transmembrane proteins"/>
    <property type="match status" value="2"/>
</dbReference>
<dbReference type="OrthoDB" id="9442511at2759"/>
<dbReference type="SUPFAM" id="SSF81321">
    <property type="entry name" value="Family A G protein-coupled receptor-like"/>
    <property type="match status" value="2"/>
</dbReference>
<dbReference type="PANTHER" id="PTHR26452">
    <property type="entry name" value="OLFACTORY RECEPTOR"/>
    <property type="match status" value="1"/>
</dbReference>
<dbReference type="InterPro" id="IPR000725">
    <property type="entry name" value="Olfact_rcpt"/>
</dbReference>
<dbReference type="PRINTS" id="PR00237">
    <property type="entry name" value="GPCRRHODOPSN"/>
</dbReference>
<feature type="domain" description="G-protein coupled receptors family 1 profile" evidence="13">
    <location>
        <begin position="42"/>
        <end position="291"/>
    </location>
</feature>
<comment type="subcellular location">
    <subcellularLocation>
        <location evidence="2">Cell membrane</location>
        <topology evidence="2">Multi-pass membrane protein</topology>
    </subcellularLocation>
</comment>
<keyword evidence="4 11" id="KW-0812">Transmembrane</keyword>
<feature type="transmembrane region" description="Helical" evidence="12">
    <location>
        <begin position="131"/>
        <end position="151"/>
    </location>
</feature>
<reference evidence="14" key="1">
    <citation type="journal article" date="2021" name="Evol. Appl.">
        <title>The genome of the Pyrenean desman and the effects of bottlenecks and inbreeding on the genomic landscape of an endangered species.</title>
        <authorList>
            <person name="Escoda L."/>
            <person name="Castresana J."/>
        </authorList>
    </citation>
    <scope>NUCLEOTIDE SEQUENCE</scope>
    <source>
        <strain evidence="14">IBE-C5619</strain>
    </source>
</reference>
<keyword evidence="3" id="KW-1003">Cell membrane</keyword>
<gene>
    <name evidence="14" type="ORF">J0S82_019104</name>
</gene>
<dbReference type="EMBL" id="JAGFMF010012242">
    <property type="protein sequence ID" value="KAG8505710.1"/>
    <property type="molecule type" value="Genomic_DNA"/>
</dbReference>
<evidence type="ECO:0000256" key="9">
    <source>
        <dbReference type="ARBA" id="ARBA00023170"/>
    </source>
</evidence>
<keyword evidence="9 11" id="KW-0675">Receptor</keyword>
<evidence type="ECO:0000256" key="3">
    <source>
        <dbReference type="ARBA" id="ARBA00022475"/>
    </source>
</evidence>
<evidence type="ECO:0000256" key="5">
    <source>
        <dbReference type="ARBA" id="ARBA00022725"/>
    </source>
</evidence>
<dbReference type="PRINTS" id="PR00245">
    <property type="entry name" value="OLFACTORYR"/>
</dbReference>
<evidence type="ECO:0000259" key="13">
    <source>
        <dbReference type="PROSITE" id="PS50262"/>
    </source>
</evidence>
<dbReference type="Pfam" id="PF13853">
    <property type="entry name" value="7tm_4"/>
    <property type="match status" value="2"/>
</dbReference>
<evidence type="ECO:0000256" key="12">
    <source>
        <dbReference type="SAM" id="Phobius"/>
    </source>
</evidence>
<dbReference type="GO" id="GO:0005886">
    <property type="term" value="C:plasma membrane"/>
    <property type="evidence" value="ECO:0007669"/>
    <property type="project" value="UniProtKB-SubCell"/>
</dbReference>
<feature type="transmembrane region" description="Helical" evidence="12">
    <location>
        <begin position="99"/>
        <end position="119"/>
    </location>
</feature>
<keyword evidence="5" id="KW-0716">Sensory transduction</keyword>
<dbReference type="InterPro" id="IPR000276">
    <property type="entry name" value="GPCR_Rhodpsn"/>
</dbReference>
<keyword evidence="5" id="KW-0552">Olfaction</keyword>
<feature type="transmembrane region" description="Helical" evidence="12">
    <location>
        <begin position="201"/>
        <end position="227"/>
    </location>
</feature>
<evidence type="ECO:0000256" key="1">
    <source>
        <dbReference type="ARBA" id="ARBA00003929"/>
    </source>
</evidence>
<feature type="transmembrane region" description="Helical" evidence="12">
    <location>
        <begin position="26"/>
        <end position="49"/>
    </location>
</feature>
<evidence type="ECO:0000256" key="7">
    <source>
        <dbReference type="ARBA" id="ARBA00023040"/>
    </source>
</evidence>
<dbReference type="PROSITE" id="PS50262">
    <property type="entry name" value="G_PROTEIN_RECEP_F1_2"/>
    <property type="match status" value="2"/>
</dbReference>
<comment type="caution">
    <text evidence="14">The sequence shown here is derived from an EMBL/GenBank/DDBJ whole genome shotgun (WGS) entry which is preliminary data.</text>
</comment>
<feature type="domain" description="G-protein coupled receptors family 1 profile" evidence="13">
    <location>
        <begin position="339"/>
        <end position="588"/>
    </location>
</feature>
<feature type="transmembrane region" description="Helical" evidence="12">
    <location>
        <begin position="442"/>
        <end position="463"/>
    </location>
</feature>
<dbReference type="FunFam" id="1.20.1070.10:FF:000003">
    <property type="entry name" value="Olfactory receptor"/>
    <property type="match status" value="2"/>
</dbReference>
<comment type="similarity">
    <text evidence="11">Belongs to the G-protein coupled receptor 1 family.</text>
</comment>
<feature type="transmembrane region" description="Helical" evidence="12">
    <location>
        <begin position="239"/>
        <end position="262"/>
    </location>
</feature>
<comment type="function">
    <text evidence="1">Putative odorant or sperm cell receptor.</text>
</comment>
<feature type="transmembrane region" description="Helical" evidence="12">
    <location>
        <begin position="325"/>
        <end position="347"/>
    </location>
</feature>
<dbReference type="InterPro" id="IPR017452">
    <property type="entry name" value="GPCR_Rhodpsn_7TM"/>
</dbReference>
<dbReference type="Proteomes" id="UP000700334">
    <property type="component" value="Unassembled WGS sequence"/>
</dbReference>
<keyword evidence="6 12" id="KW-1133">Transmembrane helix</keyword>